<sequence>MSAIQLSSLGRDDTIVKLPHPYQTEYVVQETGASSGDDKTAAALYQISIKENGQTGSGSSNPPVELHNLDLVFTEPVDLKSSELPATGNNGPWARARKSPSATASWKGKTQPTLAQVWLLLYVLFTVRPSMEGVRLELKGQGAALLGQQLVDVLLATHHPEPPKTVTTPAPKTSPDDTVVLALRSTFWQGAGSPFGPRPAWCPDESPASLARPLASYPLTPVHHTVTVQNAGDPQDPERSLQAWHPIRPAKPAPGAVIYSRWIPHLRETFSMRSLDWEDAEHLGLFHQWQNDPRVSQGWNETGTLEEHREYLRRIHVDPHQVAVLAYWEDVPFAYFEIYWAKEDRLGAYFDAGDFDRGRHSLVGDVRYRGPHRVTAWWSSLMHYLFLDDPRTLQVVGEPKDVNSVVVMYDLIHGFGIEMFVDLPHKRSALVSCSRKRFFQLCPLGENEKAVGGMKIGLVPKL</sequence>
<evidence type="ECO:0000313" key="2">
    <source>
        <dbReference type="Proteomes" id="UP001163324"/>
    </source>
</evidence>
<gene>
    <name evidence="1" type="ORF">N3K66_003370</name>
</gene>
<proteinExistence type="predicted"/>
<reference evidence="1" key="1">
    <citation type="submission" date="2022-10" db="EMBL/GenBank/DDBJ databases">
        <title>Complete Genome of Trichothecium roseum strain YXFP-22015, a Plant Pathogen Isolated from Citrus.</title>
        <authorList>
            <person name="Wang Y."/>
            <person name="Zhu L."/>
        </authorList>
    </citation>
    <scope>NUCLEOTIDE SEQUENCE</scope>
    <source>
        <strain evidence="1">YXFP-22015</strain>
    </source>
</reference>
<dbReference type="Proteomes" id="UP001163324">
    <property type="component" value="Chromosome 3"/>
</dbReference>
<name>A0ACC0V593_9HYPO</name>
<comment type="caution">
    <text evidence="1">The sequence shown here is derived from an EMBL/GenBank/DDBJ whole genome shotgun (WGS) entry which is preliminary data.</text>
</comment>
<accession>A0ACC0V593</accession>
<protein>
    <submittedName>
        <fullName evidence="1">Uncharacterized protein</fullName>
    </submittedName>
</protein>
<keyword evidence="2" id="KW-1185">Reference proteome</keyword>
<dbReference type="EMBL" id="CM047942">
    <property type="protein sequence ID" value="KAI9901553.1"/>
    <property type="molecule type" value="Genomic_DNA"/>
</dbReference>
<evidence type="ECO:0000313" key="1">
    <source>
        <dbReference type="EMBL" id="KAI9901553.1"/>
    </source>
</evidence>
<organism evidence="1 2">
    <name type="scientific">Trichothecium roseum</name>
    <dbReference type="NCBI Taxonomy" id="47278"/>
    <lineage>
        <taxon>Eukaryota</taxon>
        <taxon>Fungi</taxon>
        <taxon>Dikarya</taxon>
        <taxon>Ascomycota</taxon>
        <taxon>Pezizomycotina</taxon>
        <taxon>Sordariomycetes</taxon>
        <taxon>Hypocreomycetidae</taxon>
        <taxon>Hypocreales</taxon>
        <taxon>Hypocreales incertae sedis</taxon>
        <taxon>Trichothecium</taxon>
    </lineage>
</organism>